<evidence type="ECO:0000313" key="2">
    <source>
        <dbReference type="WBParaSite" id="JU765_v2.g18951.t1"/>
    </source>
</evidence>
<sequence>MASTRVILIVALLAIIAGVFIEEVAGQYYYGYPNYYGYGYGYNYYYPYSYGYGYYGKRDIGSNPIQHQ</sequence>
<name>A0AC34QSN7_9BILA</name>
<accession>A0AC34QSN7</accession>
<protein>
    <submittedName>
        <fullName evidence="2">Uncharacterized protein</fullName>
    </submittedName>
</protein>
<organism evidence="1 2">
    <name type="scientific">Panagrolaimus sp. JU765</name>
    <dbReference type="NCBI Taxonomy" id="591449"/>
    <lineage>
        <taxon>Eukaryota</taxon>
        <taxon>Metazoa</taxon>
        <taxon>Ecdysozoa</taxon>
        <taxon>Nematoda</taxon>
        <taxon>Chromadorea</taxon>
        <taxon>Rhabditida</taxon>
        <taxon>Tylenchina</taxon>
        <taxon>Panagrolaimomorpha</taxon>
        <taxon>Panagrolaimoidea</taxon>
        <taxon>Panagrolaimidae</taxon>
        <taxon>Panagrolaimus</taxon>
    </lineage>
</organism>
<evidence type="ECO:0000313" key="1">
    <source>
        <dbReference type="Proteomes" id="UP000887576"/>
    </source>
</evidence>
<proteinExistence type="predicted"/>
<reference evidence="2" key="1">
    <citation type="submission" date="2022-11" db="UniProtKB">
        <authorList>
            <consortium name="WormBaseParasite"/>
        </authorList>
    </citation>
    <scope>IDENTIFICATION</scope>
</reference>
<dbReference type="Proteomes" id="UP000887576">
    <property type="component" value="Unplaced"/>
</dbReference>
<dbReference type="WBParaSite" id="JU765_v2.g18951.t1">
    <property type="protein sequence ID" value="JU765_v2.g18951.t1"/>
    <property type="gene ID" value="JU765_v2.g18951"/>
</dbReference>